<sequence length="213" mass="24486">MATSLSSVLDVHFTVHLSVSDTKKPNIIFNSPFRQHITTKRGFTILCNSSKSLPKPSPEPTQKNPNLSDQLRPLSTTTLPKPNTHQNQLLSKPKSTWVNPTKPKRSVLTLQRHKRSSYSYNPQVSELKLFAHRPNDCDNSEAAFLSVLQEIPHSPTRENALLILDSLRPWQKARLFLKWFKTQNLFPLETIFYNATMKSLKYGRQFELIEAVY</sequence>
<protein>
    <recommendedName>
        <fullName evidence="4">Pentatricopeptide repeat-containing protein</fullName>
    </recommendedName>
</protein>
<feature type="region of interest" description="Disordered" evidence="1">
    <location>
        <begin position="48"/>
        <end position="106"/>
    </location>
</feature>
<dbReference type="EnsemblPlants" id="QL12p006241:mrna">
    <property type="protein sequence ID" value="QL12p006241:mrna:CDS:1"/>
    <property type="gene ID" value="QL12p006241"/>
</dbReference>
<feature type="compositionally biased region" description="Polar residues" evidence="1">
    <location>
        <begin position="61"/>
        <end position="99"/>
    </location>
</feature>
<dbReference type="GeneID" id="115971160"/>
<dbReference type="OrthoDB" id="10442863at2759"/>
<gene>
    <name evidence="2" type="primary">LOC115971160</name>
</gene>
<keyword evidence="3" id="KW-1185">Reference proteome</keyword>
<dbReference type="RefSeq" id="XP_030946751.1">
    <property type="nucleotide sequence ID" value="XM_031090891.1"/>
</dbReference>
<evidence type="ECO:0000313" key="2">
    <source>
        <dbReference type="EnsemblPlants" id="QL12p006241:mrna:CDS:1"/>
    </source>
</evidence>
<accession>A0A7N2N2C9</accession>
<dbReference type="AlphaFoldDB" id="A0A7N2N2C9"/>
<dbReference type="OMA" id="HSPTREN"/>
<evidence type="ECO:0000256" key="1">
    <source>
        <dbReference type="SAM" id="MobiDB-lite"/>
    </source>
</evidence>
<proteinExistence type="predicted"/>
<reference evidence="2" key="2">
    <citation type="submission" date="2021-01" db="UniProtKB">
        <authorList>
            <consortium name="EnsemblPlants"/>
        </authorList>
    </citation>
    <scope>IDENTIFICATION</scope>
</reference>
<dbReference type="EMBL" id="LRBV02000012">
    <property type="status" value="NOT_ANNOTATED_CDS"/>
    <property type="molecule type" value="Genomic_DNA"/>
</dbReference>
<evidence type="ECO:0008006" key="4">
    <source>
        <dbReference type="Google" id="ProtNLM"/>
    </source>
</evidence>
<dbReference type="Proteomes" id="UP000594261">
    <property type="component" value="Chromosome 12"/>
</dbReference>
<dbReference type="InParanoid" id="A0A7N2N2C9"/>
<reference evidence="2 3" key="1">
    <citation type="journal article" date="2016" name="G3 (Bethesda)">
        <title>First Draft Assembly and Annotation of the Genome of a California Endemic Oak Quercus lobata Nee (Fagaceae).</title>
        <authorList>
            <person name="Sork V.L."/>
            <person name="Fitz-Gibbon S.T."/>
            <person name="Puiu D."/>
            <person name="Crepeau M."/>
            <person name="Gugger P.F."/>
            <person name="Sherman R."/>
            <person name="Stevens K."/>
            <person name="Langley C.H."/>
            <person name="Pellegrini M."/>
            <person name="Salzberg S.L."/>
        </authorList>
    </citation>
    <scope>NUCLEOTIDE SEQUENCE [LARGE SCALE GENOMIC DNA]</scope>
    <source>
        <strain evidence="2 3">cv. SW786</strain>
    </source>
</reference>
<organism evidence="2 3">
    <name type="scientific">Quercus lobata</name>
    <name type="common">Valley oak</name>
    <dbReference type="NCBI Taxonomy" id="97700"/>
    <lineage>
        <taxon>Eukaryota</taxon>
        <taxon>Viridiplantae</taxon>
        <taxon>Streptophyta</taxon>
        <taxon>Embryophyta</taxon>
        <taxon>Tracheophyta</taxon>
        <taxon>Spermatophyta</taxon>
        <taxon>Magnoliopsida</taxon>
        <taxon>eudicotyledons</taxon>
        <taxon>Gunneridae</taxon>
        <taxon>Pentapetalae</taxon>
        <taxon>rosids</taxon>
        <taxon>fabids</taxon>
        <taxon>Fagales</taxon>
        <taxon>Fagaceae</taxon>
        <taxon>Quercus</taxon>
    </lineage>
</organism>
<dbReference type="KEGG" id="qlo:115971160"/>
<dbReference type="Gramene" id="QL12p006241:mrna">
    <property type="protein sequence ID" value="QL12p006241:mrna:CDS:1"/>
    <property type="gene ID" value="QL12p006241"/>
</dbReference>
<name>A0A7N2N2C9_QUELO</name>
<evidence type="ECO:0000313" key="3">
    <source>
        <dbReference type="Proteomes" id="UP000594261"/>
    </source>
</evidence>